<dbReference type="CDD" id="cd10967">
    <property type="entry name" value="CE4_GLA_like_6s"/>
    <property type="match status" value="1"/>
</dbReference>
<keyword evidence="2" id="KW-0378">Hydrolase</keyword>
<dbReference type="Gene3D" id="3.20.20.370">
    <property type="entry name" value="Glycoside hydrolase/deacetylase"/>
    <property type="match status" value="1"/>
</dbReference>
<keyword evidence="1" id="KW-0479">Metal-binding</keyword>
<evidence type="ECO:0000256" key="2">
    <source>
        <dbReference type="ARBA" id="ARBA00022801"/>
    </source>
</evidence>
<organism evidence="4">
    <name type="scientific">marine sediment metagenome</name>
    <dbReference type="NCBI Taxonomy" id="412755"/>
    <lineage>
        <taxon>unclassified sequences</taxon>
        <taxon>metagenomes</taxon>
        <taxon>ecological metagenomes</taxon>
    </lineage>
</organism>
<gene>
    <name evidence="4" type="ORF">S01H1_40291</name>
</gene>
<dbReference type="Pfam" id="PF01522">
    <property type="entry name" value="Polysacc_deac_1"/>
    <property type="match status" value="1"/>
</dbReference>
<dbReference type="InterPro" id="IPR011330">
    <property type="entry name" value="Glyco_hydro/deAcase_b/a-brl"/>
</dbReference>
<dbReference type="PANTHER" id="PTHR10587:SF133">
    <property type="entry name" value="CHITIN DEACETYLASE 1-RELATED"/>
    <property type="match status" value="1"/>
</dbReference>
<dbReference type="GO" id="GO:0016810">
    <property type="term" value="F:hydrolase activity, acting on carbon-nitrogen (but not peptide) bonds"/>
    <property type="evidence" value="ECO:0007669"/>
    <property type="project" value="InterPro"/>
</dbReference>
<feature type="domain" description="NodB homology" evidence="3">
    <location>
        <begin position="50"/>
        <end position="226"/>
    </location>
</feature>
<comment type="caution">
    <text evidence="4">The sequence shown here is derived from an EMBL/GenBank/DDBJ whole genome shotgun (WGS) entry which is preliminary data.</text>
</comment>
<dbReference type="InterPro" id="IPR050248">
    <property type="entry name" value="Polysacc_deacetylase_ArnD"/>
</dbReference>
<dbReference type="PROSITE" id="PS51677">
    <property type="entry name" value="NODB"/>
    <property type="match status" value="1"/>
</dbReference>
<accession>X0UX39</accession>
<evidence type="ECO:0000313" key="4">
    <source>
        <dbReference type="EMBL" id="GAG04873.1"/>
    </source>
</evidence>
<dbReference type="EMBL" id="BARS01025502">
    <property type="protein sequence ID" value="GAG04873.1"/>
    <property type="molecule type" value="Genomic_DNA"/>
</dbReference>
<dbReference type="InterPro" id="IPR002509">
    <property type="entry name" value="NODB_dom"/>
</dbReference>
<protein>
    <recommendedName>
        <fullName evidence="3">NodB homology domain-containing protein</fullName>
    </recommendedName>
</protein>
<evidence type="ECO:0000256" key="1">
    <source>
        <dbReference type="ARBA" id="ARBA00022723"/>
    </source>
</evidence>
<dbReference type="GO" id="GO:0016020">
    <property type="term" value="C:membrane"/>
    <property type="evidence" value="ECO:0007669"/>
    <property type="project" value="TreeGrafter"/>
</dbReference>
<reference evidence="4" key="1">
    <citation type="journal article" date="2014" name="Front. Microbiol.">
        <title>High frequency of phylogenetically diverse reductive dehalogenase-homologous genes in deep subseafloor sedimentary metagenomes.</title>
        <authorList>
            <person name="Kawai M."/>
            <person name="Futagami T."/>
            <person name="Toyoda A."/>
            <person name="Takaki Y."/>
            <person name="Nishi S."/>
            <person name="Hori S."/>
            <person name="Arai W."/>
            <person name="Tsubouchi T."/>
            <person name="Morono Y."/>
            <person name="Uchiyama I."/>
            <person name="Ito T."/>
            <person name="Fujiyama A."/>
            <person name="Inagaki F."/>
            <person name="Takami H."/>
        </authorList>
    </citation>
    <scope>NUCLEOTIDE SEQUENCE</scope>
    <source>
        <strain evidence="4">Expedition CK06-06</strain>
    </source>
</reference>
<evidence type="ECO:0000259" key="3">
    <source>
        <dbReference type="PROSITE" id="PS51677"/>
    </source>
</evidence>
<dbReference type="AlphaFoldDB" id="X0UX39"/>
<feature type="non-terminal residue" evidence="4">
    <location>
        <position position="226"/>
    </location>
</feature>
<dbReference type="SUPFAM" id="SSF88713">
    <property type="entry name" value="Glycoside hydrolase/deacetylase"/>
    <property type="match status" value="1"/>
</dbReference>
<name>X0UX39_9ZZZZ</name>
<sequence>MIFTFFNRTVVSLSIISLTGSIKNKKIIIIKDGHYVPAVKLCSWKDNKKAAYTITFDDARASHFQISAQELKQRKMVGTFYLNTKNISNWSSWKTLFYEGNEIGSHTYSHPYCTKISEEVLRYEIKKAKIDIMQNIVGNIDVSSFAYPYGSYNDSIRKIVLEYHLSARTAVNGINDFNLKEEEFGMLKAIWATSPYDIDALNNIVLETIQRNGYVIYIFHSVSNKE</sequence>
<dbReference type="GO" id="GO:0005975">
    <property type="term" value="P:carbohydrate metabolic process"/>
    <property type="evidence" value="ECO:0007669"/>
    <property type="project" value="InterPro"/>
</dbReference>
<dbReference type="GO" id="GO:0046872">
    <property type="term" value="F:metal ion binding"/>
    <property type="evidence" value="ECO:0007669"/>
    <property type="project" value="UniProtKB-KW"/>
</dbReference>
<dbReference type="PANTHER" id="PTHR10587">
    <property type="entry name" value="GLYCOSYL TRANSFERASE-RELATED"/>
    <property type="match status" value="1"/>
</dbReference>
<proteinExistence type="predicted"/>